<accession>A0AAW4L8U0</accession>
<dbReference type="NCBIfam" id="NF045719">
    <property type="entry name" value="GSU3473_fam"/>
    <property type="match status" value="1"/>
</dbReference>
<organism evidence="1 2">
    <name type="scientific">Geoanaerobacter pelophilus</name>
    <dbReference type="NCBI Taxonomy" id="60036"/>
    <lineage>
        <taxon>Bacteria</taxon>
        <taxon>Pseudomonadati</taxon>
        <taxon>Thermodesulfobacteriota</taxon>
        <taxon>Desulfuromonadia</taxon>
        <taxon>Geobacterales</taxon>
        <taxon>Geobacteraceae</taxon>
        <taxon>Geoanaerobacter</taxon>
    </lineage>
</organism>
<proteinExistence type="predicted"/>
<name>A0AAW4L8U0_9BACT</name>
<reference evidence="1 2" key="1">
    <citation type="submission" date="2021-05" db="EMBL/GenBank/DDBJ databases">
        <title>The draft genome of Geobacter pelophilus DSM 12255.</title>
        <authorList>
            <person name="Xu Z."/>
            <person name="Masuda Y."/>
            <person name="Itoh H."/>
            <person name="Senoo K."/>
        </authorList>
    </citation>
    <scope>NUCLEOTIDE SEQUENCE [LARGE SCALE GENOMIC DNA]</scope>
    <source>
        <strain evidence="1 2">DSM 12255</strain>
    </source>
</reference>
<comment type="caution">
    <text evidence="1">The sequence shown here is derived from an EMBL/GenBank/DDBJ whole genome shotgun (WGS) entry which is preliminary data.</text>
</comment>
<dbReference type="Proteomes" id="UP000811899">
    <property type="component" value="Unassembled WGS sequence"/>
</dbReference>
<dbReference type="AlphaFoldDB" id="A0AAW4L8U0"/>
<dbReference type="InterPro" id="IPR054686">
    <property type="entry name" value="GSU3473-like"/>
</dbReference>
<dbReference type="EMBL" id="JAHCVJ010000003">
    <property type="protein sequence ID" value="MBT0664449.1"/>
    <property type="molecule type" value="Genomic_DNA"/>
</dbReference>
<keyword evidence="2" id="KW-1185">Reference proteome</keyword>
<evidence type="ECO:0000313" key="2">
    <source>
        <dbReference type="Proteomes" id="UP000811899"/>
    </source>
</evidence>
<sequence>MMKIPVLYVNGQRAMVDDEELDMLIRARKIVSFRRSSGWVRVDFDQLRGQGGGDYSGPDRRSLWMYQQMVKLRYIFTTNESNRHSQSHRKFMNRIFRNNDYR</sequence>
<gene>
    <name evidence="1" type="ORF">KI809_09060</name>
</gene>
<dbReference type="RefSeq" id="WP_214171224.1">
    <property type="nucleotide sequence ID" value="NZ_JAHCVJ010000003.1"/>
</dbReference>
<protein>
    <submittedName>
        <fullName evidence="1">Uncharacterized protein</fullName>
    </submittedName>
</protein>
<evidence type="ECO:0000313" key="1">
    <source>
        <dbReference type="EMBL" id="MBT0664449.1"/>
    </source>
</evidence>